<sequence length="166" mass="18662">MDVFSGERLRGYRTNPPLMNGLVDVNGEVVYDALEGSKCDKLELGNDPNFVRNLLADGSYSSQTRLKQGHVVFDSPVMRPQPINDQAHDCRRPVSCTGAGHHSAPLCCPPNAYYRHNFCPADLGCTNHRQCERTHHQNCDPPNRGYIHTNCDPRHPVYHQHCAQVD</sequence>
<feature type="non-terminal residue" evidence="1">
    <location>
        <position position="166"/>
    </location>
</feature>
<reference evidence="1 2" key="1">
    <citation type="submission" date="2024-04" db="EMBL/GenBank/DDBJ databases">
        <authorList>
            <consortium name="Genoscope - CEA"/>
            <person name="William W."/>
        </authorList>
    </citation>
    <scope>NUCLEOTIDE SEQUENCE [LARGE SCALE GENOMIC DNA]</scope>
</reference>
<dbReference type="EMBL" id="CAXITT010000585">
    <property type="protein sequence ID" value="CAL1543946.1"/>
    <property type="molecule type" value="Genomic_DNA"/>
</dbReference>
<gene>
    <name evidence="1" type="ORF">GSLYS_00017459001</name>
</gene>
<dbReference type="Proteomes" id="UP001497497">
    <property type="component" value="Unassembled WGS sequence"/>
</dbReference>
<proteinExistence type="predicted"/>
<comment type="caution">
    <text evidence="1">The sequence shown here is derived from an EMBL/GenBank/DDBJ whole genome shotgun (WGS) entry which is preliminary data.</text>
</comment>
<keyword evidence="2" id="KW-1185">Reference proteome</keyword>
<protein>
    <submittedName>
        <fullName evidence="1">Uncharacterized protein</fullName>
    </submittedName>
</protein>
<organism evidence="1 2">
    <name type="scientific">Lymnaea stagnalis</name>
    <name type="common">Great pond snail</name>
    <name type="synonym">Helix stagnalis</name>
    <dbReference type="NCBI Taxonomy" id="6523"/>
    <lineage>
        <taxon>Eukaryota</taxon>
        <taxon>Metazoa</taxon>
        <taxon>Spiralia</taxon>
        <taxon>Lophotrochozoa</taxon>
        <taxon>Mollusca</taxon>
        <taxon>Gastropoda</taxon>
        <taxon>Heterobranchia</taxon>
        <taxon>Euthyneura</taxon>
        <taxon>Panpulmonata</taxon>
        <taxon>Hygrophila</taxon>
        <taxon>Lymnaeoidea</taxon>
        <taxon>Lymnaeidae</taxon>
        <taxon>Lymnaea</taxon>
    </lineage>
</organism>
<name>A0AAV2IAV5_LYMST</name>
<evidence type="ECO:0000313" key="1">
    <source>
        <dbReference type="EMBL" id="CAL1543946.1"/>
    </source>
</evidence>
<evidence type="ECO:0000313" key="2">
    <source>
        <dbReference type="Proteomes" id="UP001497497"/>
    </source>
</evidence>
<accession>A0AAV2IAV5</accession>
<dbReference type="AlphaFoldDB" id="A0AAV2IAV5"/>